<protein>
    <submittedName>
        <fullName evidence="13">Insulin-like growth factor binding protein 2b</fullName>
    </submittedName>
</protein>
<feature type="domain" description="IGFBP N-terminal" evidence="12">
    <location>
        <begin position="21"/>
        <end position="102"/>
    </location>
</feature>
<evidence type="ECO:0000256" key="1">
    <source>
        <dbReference type="ARBA" id="ARBA00003811"/>
    </source>
</evidence>
<accession>A0A3B1IFR0</accession>
<evidence type="ECO:0000313" key="13">
    <source>
        <dbReference type="Ensembl" id="ENSAMXP00000028742.1"/>
    </source>
</evidence>
<dbReference type="PROSITE" id="PS51323">
    <property type="entry name" value="IGFBP_N_2"/>
    <property type="match status" value="1"/>
</dbReference>
<dbReference type="Pfam" id="PF00086">
    <property type="entry name" value="Thyroglobulin_1"/>
    <property type="match status" value="1"/>
</dbReference>
<dbReference type="FunFam" id="4.10.40.20:FF:000001">
    <property type="entry name" value="Insulin-like growth factor binding protein 5"/>
    <property type="match status" value="1"/>
</dbReference>
<dbReference type="GO" id="GO:0031995">
    <property type="term" value="F:insulin-like growth factor II binding"/>
    <property type="evidence" value="ECO:0007669"/>
    <property type="project" value="TreeGrafter"/>
</dbReference>
<evidence type="ECO:0000256" key="8">
    <source>
        <dbReference type="PROSITE-ProRule" id="PRU00500"/>
    </source>
</evidence>
<dbReference type="Ensembl" id="ENSAMXT00000050660.1">
    <property type="protein sequence ID" value="ENSAMXP00000028742.1"/>
    <property type="gene ID" value="ENSAMXG00000034029.1"/>
</dbReference>
<dbReference type="GO" id="GO:0005615">
    <property type="term" value="C:extracellular space"/>
    <property type="evidence" value="ECO:0007669"/>
    <property type="project" value="TreeGrafter"/>
</dbReference>
<dbReference type="SMART" id="SM00121">
    <property type="entry name" value="IB"/>
    <property type="match status" value="1"/>
</dbReference>
<dbReference type="Pfam" id="PF00219">
    <property type="entry name" value="IGFBP"/>
    <property type="match status" value="1"/>
</dbReference>
<dbReference type="SUPFAM" id="SSF57610">
    <property type="entry name" value="Thyroglobulin type-1 domain"/>
    <property type="match status" value="1"/>
</dbReference>
<dbReference type="Bgee" id="ENSAMXG00000034029">
    <property type="expression patterns" value="Expressed in muscle tissue and 14 other cell types or tissues"/>
</dbReference>
<feature type="domain" description="Thyroglobulin type-1" evidence="11">
    <location>
        <begin position="171"/>
        <end position="253"/>
    </location>
</feature>
<dbReference type="PANTHER" id="PTHR11551:SF5">
    <property type="entry name" value="INSULIN-LIKE GROWTH FACTOR-BINDING PROTEIN 2"/>
    <property type="match status" value="1"/>
</dbReference>
<reference evidence="14" key="2">
    <citation type="journal article" date="2014" name="Nat. Commun.">
        <title>The cavefish genome reveals candidate genes for eye loss.</title>
        <authorList>
            <person name="McGaugh S.E."/>
            <person name="Gross J.B."/>
            <person name="Aken B."/>
            <person name="Blin M."/>
            <person name="Borowsky R."/>
            <person name="Chalopin D."/>
            <person name="Hinaux H."/>
            <person name="Jeffery W.R."/>
            <person name="Keene A."/>
            <person name="Ma L."/>
            <person name="Minx P."/>
            <person name="Murphy D."/>
            <person name="O'Quin K.E."/>
            <person name="Retaux S."/>
            <person name="Rohner N."/>
            <person name="Searle S.M."/>
            <person name="Stahl B.A."/>
            <person name="Tabin C."/>
            <person name="Volff J.N."/>
            <person name="Yoshizawa M."/>
            <person name="Warren W.C."/>
        </authorList>
    </citation>
    <scope>NUCLEOTIDE SEQUENCE [LARGE SCALE GENOMIC DNA]</scope>
    <source>
        <strain evidence="14">female</strain>
    </source>
</reference>
<dbReference type="CDD" id="cd00191">
    <property type="entry name" value="TY"/>
    <property type="match status" value="1"/>
</dbReference>
<dbReference type="InterPro" id="IPR012210">
    <property type="entry name" value="IGFBP-2"/>
</dbReference>
<feature type="chain" id="PRO_5017461822" evidence="10">
    <location>
        <begin position="16"/>
        <end position="270"/>
    </location>
</feature>
<proteinExistence type="predicted"/>
<name>A0A3B1IFR0_ASTMX</name>
<evidence type="ECO:0000259" key="11">
    <source>
        <dbReference type="PROSITE" id="PS51162"/>
    </source>
</evidence>
<keyword evidence="3" id="KW-0964">Secreted</keyword>
<dbReference type="InterPro" id="IPR000716">
    <property type="entry name" value="Thyroglobulin_1"/>
</dbReference>
<evidence type="ECO:0000256" key="10">
    <source>
        <dbReference type="SAM" id="SignalP"/>
    </source>
</evidence>
<reference evidence="13" key="3">
    <citation type="submission" date="2025-08" db="UniProtKB">
        <authorList>
            <consortium name="Ensembl"/>
        </authorList>
    </citation>
    <scope>IDENTIFICATION</scope>
</reference>
<evidence type="ECO:0000256" key="3">
    <source>
        <dbReference type="ARBA" id="ARBA00022525"/>
    </source>
</evidence>
<organism evidence="13 14">
    <name type="scientific">Astyanax mexicanus</name>
    <name type="common">Blind cave fish</name>
    <name type="synonym">Astyanax fasciatus mexicanus</name>
    <dbReference type="NCBI Taxonomy" id="7994"/>
    <lineage>
        <taxon>Eukaryota</taxon>
        <taxon>Metazoa</taxon>
        <taxon>Chordata</taxon>
        <taxon>Craniata</taxon>
        <taxon>Vertebrata</taxon>
        <taxon>Euteleostomi</taxon>
        <taxon>Actinopterygii</taxon>
        <taxon>Neopterygii</taxon>
        <taxon>Teleostei</taxon>
        <taxon>Ostariophysi</taxon>
        <taxon>Characiformes</taxon>
        <taxon>Characoidei</taxon>
        <taxon>Acestrorhamphidae</taxon>
        <taxon>Acestrorhamphinae</taxon>
        <taxon>Astyanax</taxon>
    </lineage>
</organism>
<dbReference type="PROSITE" id="PS00222">
    <property type="entry name" value="IGFBP_N_1"/>
    <property type="match status" value="1"/>
</dbReference>
<dbReference type="GO" id="GO:0001525">
    <property type="term" value="P:angiogenesis"/>
    <property type="evidence" value="ECO:0007669"/>
    <property type="project" value="UniProtKB-ARBA"/>
</dbReference>
<dbReference type="PRINTS" id="PR01976">
    <property type="entry name" value="IGFBPFAMILY"/>
</dbReference>
<evidence type="ECO:0000313" key="14">
    <source>
        <dbReference type="Proteomes" id="UP000018467"/>
    </source>
</evidence>
<dbReference type="InterPro" id="IPR000867">
    <property type="entry name" value="IGFBP-like"/>
</dbReference>
<dbReference type="PROSITE" id="PS51162">
    <property type="entry name" value="THYROGLOBULIN_1_2"/>
    <property type="match status" value="1"/>
</dbReference>
<keyword evidence="5 10" id="KW-0732">Signal</keyword>
<dbReference type="FunFam" id="4.10.800.10:FF:000002">
    <property type="entry name" value="Insulin-like growth factor-binding protein 2"/>
    <property type="match status" value="1"/>
</dbReference>
<dbReference type="Proteomes" id="UP000018467">
    <property type="component" value="Unassembled WGS sequence"/>
</dbReference>
<evidence type="ECO:0000256" key="2">
    <source>
        <dbReference type="ARBA" id="ARBA00004613"/>
    </source>
</evidence>
<evidence type="ECO:0000259" key="12">
    <source>
        <dbReference type="PROSITE" id="PS51323"/>
    </source>
</evidence>
<keyword evidence="14" id="KW-1185">Reference proteome</keyword>
<evidence type="ECO:0000256" key="4">
    <source>
        <dbReference type="ARBA" id="ARBA00022604"/>
    </source>
</evidence>
<dbReference type="Gene3D" id="4.10.800.10">
    <property type="entry name" value="Thyroglobulin type-1"/>
    <property type="match status" value="1"/>
</dbReference>
<dbReference type="InterPro" id="IPR036857">
    <property type="entry name" value="Thyroglobulin_1_sf"/>
</dbReference>
<dbReference type="InterPro" id="IPR017891">
    <property type="entry name" value="Insulin_GF-bd_Cys-rich_CS"/>
</dbReference>
<dbReference type="Gene3D" id="4.10.40.20">
    <property type="match status" value="1"/>
</dbReference>
<evidence type="ECO:0000256" key="9">
    <source>
        <dbReference type="SAM" id="MobiDB-lite"/>
    </source>
</evidence>
<keyword evidence="6" id="KW-1015">Disulfide bond</keyword>
<dbReference type="GO" id="GO:0048640">
    <property type="term" value="P:negative regulation of developmental growth"/>
    <property type="evidence" value="ECO:0007669"/>
    <property type="project" value="UniProtKB-ARBA"/>
</dbReference>
<reference evidence="13" key="4">
    <citation type="submission" date="2025-09" db="UniProtKB">
        <authorList>
            <consortium name="Ensembl"/>
        </authorList>
    </citation>
    <scope>IDENTIFICATION</scope>
</reference>
<comment type="function">
    <text evidence="1">IGF-binding proteins prolong the half-life of the IGFs and have been shown to either inhibit or stimulate the growth promoting effects of the IGFs on cell culture. They alter the interaction of IGFs with their cell surface receptors.</text>
</comment>
<dbReference type="PANTHER" id="PTHR11551">
    <property type="entry name" value="INSULIN-LIKE GROWTH FACTOR BINDING PROTEIN"/>
    <property type="match status" value="1"/>
</dbReference>
<dbReference type="AlphaFoldDB" id="A0A3B1IFR0"/>
<dbReference type="GO" id="GO:0031994">
    <property type="term" value="F:insulin-like growth factor I binding"/>
    <property type="evidence" value="ECO:0007669"/>
    <property type="project" value="TreeGrafter"/>
</dbReference>
<dbReference type="GeneTree" id="ENSGT00940000158542"/>
<keyword evidence="7" id="KW-0340">Growth factor binding</keyword>
<evidence type="ECO:0000256" key="6">
    <source>
        <dbReference type="ARBA" id="ARBA00023157"/>
    </source>
</evidence>
<dbReference type="SMART" id="SM00211">
    <property type="entry name" value="TY"/>
    <property type="match status" value="1"/>
</dbReference>
<comment type="subcellular location">
    <subcellularLocation>
        <location evidence="2">Secreted</location>
    </subcellularLocation>
</comment>
<dbReference type="InterPro" id="IPR009030">
    <property type="entry name" value="Growth_fac_rcpt_cys_sf"/>
</dbReference>
<keyword evidence="4" id="KW-0341">Growth regulation</keyword>
<evidence type="ECO:0000256" key="5">
    <source>
        <dbReference type="ARBA" id="ARBA00022729"/>
    </source>
</evidence>
<dbReference type="SUPFAM" id="SSF57184">
    <property type="entry name" value="Growth factor receptor domain"/>
    <property type="match status" value="1"/>
</dbReference>
<dbReference type="GO" id="GO:0043567">
    <property type="term" value="P:regulation of insulin-like growth factor receptor signaling pathway"/>
    <property type="evidence" value="ECO:0007669"/>
    <property type="project" value="TreeGrafter"/>
</dbReference>
<sequence length="270" mass="30477">MCLLILLICLYSIFSQFSLLLVFRCPSCTAERQAACPSPPAACVEIVREPGCGCCPVCARLLGEPCGVYTPRCASGLRCSPVPGEPYPLEQLIRGYGRCERRVEPTVSHECFCSRPENVNLSGTRSPFLKKPTKDANYWLKETAVRHHQNEQRSKMMLNRVEDLKTPRPRQSQCEQELDKVLEEISKMTFHNNKGPLENLYELKFPNCDIKGHYNLKQCHMSTHGQRGECWCVNPYTGIQIPSSARVRGDPNCSQYTGGPELEPPIDLQK</sequence>
<dbReference type="InterPro" id="IPR022321">
    <property type="entry name" value="IGFBP_1-6_chordata"/>
</dbReference>
<feature type="region of interest" description="Disordered" evidence="9">
    <location>
        <begin position="248"/>
        <end position="270"/>
    </location>
</feature>
<comment type="caution">
    <text evidence="8">Lacks conserved residue(s) required for the propagation of feature annotation.</text>
</comment>
<reference evidence="14" key="1">
    <citation type="submission" date="2013-03" db="EMBL/GenBank/DDBJ databases">
        <authorList>
            <person name="Jeffery W."/>
            <person name="Warren W."/>
            <person name="Wilson R.K."/>
        </authorList>
    </citation>
    <scope>NUCLEOTIDE SEQUENCE</scope>
    <source>
        <strain evidence="14">female</strain>
    </source>
</reference>
<feature type="signal peptide" evidence="10">
    <location>
        <begin position="1"/>
        <end position="15"/>
    </location>
</feature>
<dbReference type="PRINTS" id="PR01978">
    <property type="entry name" value="IGFBPFAMILY2"/>
</dbReference>
<evidence type="ECO:0000256" key="7">
    <source>
        <dbReference type="ARBA" id="ARBA00023183"/>
    </source>
</evidence>